<dbReference type="Proteomes" id="UP000780801">
    <property type="component" value="Unassembled WGS sequence"/>
</dbReference>
<dbReference type="AlphaFoldDB" id="A0A9P6FZE7"/>
<feature type="transmembrane region" description="Helical" evidence="1">
    <location>
        <begin position="168"/>
        <end position="193"/>
    </location>
</feature>
<dbReference type="PANTHER" id="PTHR34391">
    <property type="entry name" value="UPF0658 GOLGI APPARATUS MEMBRANE PROTEIN C1952.10C-RELATED"/>
    <property type="match status" value="1"/>
</dbReference>
<dbReference type="EMBL" id="JAABOA010000364">
    <property type="protein sequence ID" value="KAF9584647.1"/>
    <property type="molecule type" value="Genomic_DNA"/>
</dbReference>
<reference evidence="2" key="1">
    <citation type="journal article" date="2020" name="Fungal Divers.">
        <title>Resolving the Mortierellaceae phylogeny through synthesis of multi-gene phylogenetics and phylogenomics.</title>
        <authorList>
            <person name="Vandepol N."/>
            <person name="Liber J."/>
            <person name="Desiro A."/>
            <person name="Na H."/>
            <person name="Kennedy M."/>
            <person name="Barry K."/>
            <person name="Grigoriev I.V."/>
            <person name="Miller A.N."/>
            <person name="O'Donnell K."/>
            <person name="Stajich J.E."/>
            <person name="Bonito G."/>
        </authorList>
    </citation>
    <scope>NUCLEOTIDE SEQUENCE</scope>
    <source>
        <strain evidence="2">KOD1015</strain>
    </source>
</reference>
<dbReference type="OrthoDB" id="2448307at2759"/>
<organism evidence="2 3">
    <name type="scientific">Lunasporangiospora selenospora</name>
    <dbReference type="NCBI Taxonomy" id="979761"/>
    <lineage>
        <taxon>Eukaryota</taxon>
        <taxon>Fungi</taxon>
        <taxon>Fungi incertae sedis</taxon>
        <taxon>Mucoromycota</taxon>
        <taxon>Mortierellomycotina</taxon>
        <taxon>Mortierellomycetes</taxon>
        <taxon>Mortierellales</taxon>
        <taxon>Mortierellaceae</taxon>
        <taxon>Lunasporangiospora</taxon>
    </lineage>
</organism>
<keyword evidence="1" id="KW-0472">Membrane</keyword>
<keyword evidence="1" id="KW-1133">Transmembrane helix</keyword>
<dbReference type="GO" id="GO:0005794">
    <property type="term" value="C:Golgi apparatus"/>
    <property type="evidence" value="ECO:0007669"/>
    <property type="project" value="TreeGrafter"/>
</dbReference>
<keyword evidence="3" id="KW-1185">Reference proteome</keyword>
<dbReference type="PANTHER" id="PTHR34391:SF1">
    <property type="entry name" value="UPF0658 GOLGI APPARATUS MEMBRANE PROTEIN C1952.10C-RELATED"/>
    <property type="match status" value="1"/>
</dbReference>
<comment type="caution">
    <text evidence="2">The sequence shown here is derived from an EMBL/GenBank/DDBJ whole genome shotgun (WGS) entry which is preliminary data.</text>
</comment>
<dbReference type="InterPro" id="IPR040410">
    <property type="entry name" value="UPF0658_Golgi"/>
</dbReference>
<accession>A0A9P6FZE7</accession>
<evidence type="ECO:0000313" key="2">
    <source>
        <dbReference type="EMBL" id="KAF9584647.1"/>
    </source>
</evidence>
<name>A0A9P6FZE7_9FUNG</name>
<protein>
    <submittedName>
        <fullName evidence="2">Uncharacterized protein</fullName>
    </submittedName>
</protein>
<gene>
    <name evidence="2" type="ORF">BGW38_005733</name>
</gene>
<sequence length="322" mass="36169">MVEVRNIRAAMGAALVTLQNMPETRPTAPEVVQTAQVLSVYHVLFIVAQLFQLALLFDAMFHKNTIQIIAIVLFNFAMVGYAGVQVKQASDILVRTPYPSLPNSLLDIFELASNPTPYHASLPFEIAVVSLMTVFAAGFAVIAYKLYKEFGWTIYKKIGADLAMRDMYKVYQIFIMILKFDIFFQLGFSAQFLSVVVLRHEGYAGTKITEEEMWSILILHLILSTGASIVLPFLAWFGLKRESKLAMYCFLAGGLAALVYNITKLNQVFVQSDRFIGANKFLVFFCKKLLLLLQKISEGPPLSYYSDDGYTQNSFSTLGYSE</sequence>
<evidence type="ECO:0000313" key="3">
    <source>
        <dbReference type="Proteomes" id="UP000780801"/>
    </source>
</evidence>
<proteinExistence type="predicted"/>
<feature type="transmembrane region" description="Helical" evidence="1">
    <location>
        <begin position="245"/>
        <end position="263"/>
    </location>
</feature>
<keyword evidence="1" id="KW-0812">Transmembrane</keyword>
<feature type="transmembrane region" description="Helical" evidence="1">
    <location>
        <begin position="126"/>
        <end position="147"/>
    </location>
</feature>
<evidence type="ECO:0000256" key="1">
    <source>
        <dbReference type="SAM" id="Phobius"/>
    </source>
</evidence>
<feature type="transmembrane region" description="Helical" evidence="1">
    <location>
        <begin position="39"/>
        <end position="57"/>
    </location>
</feature>
<feature type="transmembrane region" description="Helical" evidence="1">
    <location>
        <begin position="213"/>
        <end position="238"/>
    </location>
</feature>
<feature type="transmembrane region" description="Helical" evidence="1">
    <location>
        <begin position="64"/>
        <end position="84"/>
    </location>
</feature>